<proteinExistence type="predicted"/>
<reference evidence="2 3" key="1">
    <citation type="submission" date="2015-09" db="EMBL/GenBank/DDBJ databases">
        <title>Host preference determinants of Valsa canker pathogens revealed by comparative genomics.</title>
        <authorList>
            <person name="Yin Z."/>
            <person name="Huang L."/>
        </authorList>
    </citation>
    <scope>NUCLEOTIDE SEQUENCE [LARGE SCALE GENOMIC DNA]</scope>
    <source>
        <strain evidence="2 3">YSFL</strain>
    </source>
</reference>
<evidence type="ECO:0000313" key="3">
    <source>
        <dbReference type="Proteomes" id="UP000284375"/>
    </source>
</evidence>
<protein>
    <recommendedName>
        <fullName evidence="4">Trichothecene 3-O-acetyltransferase</fullName>
    </recommendedName>
</protein>
<keyword evidence="3" id="KW-1185">Reference proteome</keyword>
<dbReference type="InterPro" id="IPR023213">
    <property type="entry name" value="CAT-like_dom_sf"/>
</dbReference>
<evidence type="ECO:0008006" key="4">
    <source>
        <dbReference type="Google" id="ProtNLM"/>
    </source>
</evidence>
<dbReference type="AlphaFoldDB" id="A0A423W7P0"/>
<evidence type="ECO:0000256" key="1">
    <source>
        <dbReference type="ARBA" id="ARBA00022679"/>
    </source>
</evidence>
<dbReference type="Proteomes" id="UP000284375">
    <property type="component" value="Unassembled WGS sequence"/>
</dbReference>
<sequence length="502" mass="54266">MATSRETRVQAYSPSENRDEVLQLAELGVIEPKLYVHMIEVFSLPTGADKAQVLSDLTEGLSRTLAEYPVLTGTLHFDNETRRILAKKGPSSSVALHVKEAAGPGSDVESFSFLEKHDFPVHLLDAAKVLPPNVVGVFPVPGHDLSSEGPPVCAFQATFIQGGLILALAVSHQICDGLGSESVFKSWSRNTNAVSKGTAGGAPVAVPEQSIVRVGGEPVSPEELARLGDKFPTYKARDGPPAPPPAGFKMPTVKTRVWHVSRSNLRELKALAGAPLPAGSPRAGDGDVGAVGWVSTYDAVLALLWRAVVRAKRPLLEPEPTAPSKAVHAVNARGRADPPLPDGYIGVAVTLPQSPVLTVGEVLDAPLEAAAPLLARAVRAATNQVTPEYVADLGRWALSCPDLRWTELDMHWVLGLDCMAFDWHTNRLYQEHDFGFGLPAALRWPHPQFEGFFFVLPPRTTRRGAGDDEGYEIMLGLEESCYARLEKDEELLRYVEQRGTEV</sequence>
<dbReference type="PANTHER" id="PTHR31896:SF64">
    <property type="entry name" value="TRICHOTHECENE 3-O-ACETYLTRANSFERASE"/>
    <property type="match status" value="1"/>
</dbReference>
<dbReference type="STRING" id="252740.A0A423W7P0"/>
<comment type="caution">
    <text evidence="2">The sequence shown here is derived from an EMBL/GenBank/DDBJ whole genome shotgun (WGS) entry which is preliminary data.</text>
</comment>
<gene>
    <name evidence="2" type="ORF">VSDG_04020</name>
</gene>
<organism evidence="2 3">
    <name type="scientific">Cytospora chrysosperma</name>
    <name type="common">Cytospora canker fungus</name>
    <name type="synonym">Sphaeria chrysosperma</name>
    <dbReference type="NCBI Taxonomy" id="252740"/>
    <lineage>
        <taxon>Eukaryota</taxon>
        <taxon>Fungi</taxon>
        <taxon>Dikarya</taxon>
        <taxon>Ascomycota</taxon>
        <taxon>Pezizomycotina</taxon>
        <taxon>Sordariomycetes</taxon>
        <taxon>Sordariomycetidae</taxon>
        <taxon>Diaporthales</taxon>
        <taxon>Cytosporaceae</taxon>
        <taxon>Cytospora</taxon>
    </lineage>
</organism>
<dbReference type="OrthoDB" id="1862401at2759"/>
<accession>A0A423W7P0</accession>
<dbReference type="PANTHER" id="PTHR31896">
    <property type="entry name" value="FAMILY REGULATORY PROTEIN, PUTATIVE (AFU_ORTHOLOGUE AFUA_3G14730)-RELATED"/>
    <property type="match status" value="1"/>
</dbReference>
<keyword evidence="1" id="KW-0808">Transferase</keyword>
<dbReference type="Gene3D" id="3.30.559.10">
    <property type="entry name" value="Chloramphenicol acetyltransferase-like domain"/>
    <property type="match status" value="2"/>
</dbReference>
<dbReference type="EMBL" id="LJZO01000011">
    <property type="protein sequence ID" value="ROV99349.1"/>
    <property type="molecule type" value="Genomic_DNA"/>
</dbReference>
<dbReference type="Pfam" id="PF02458">
    <property type="entry name" value="Transferase"/>
    <property type="match status" value="2"/>
</dbReference>
<dbReference type="GO" id="GO:0016740">
    <property type="term" value="F:transferase activity"/>
    <property type="evidence" value="ECO:0007669"/>
    <property type="project" value="UniProtKB-KW"/>
</dbReference>
<evidence type="ECO:0000313" key="2">
    <source>
        <dbReference type="EMBL" id="ROV99349.1"/>
    </source>
</evidence>
<name>A0A423W7P0_CYTCH</name>
<dbReference type="InterPro" id="IPR051283">
    <property type="entry name" value="Sec_Metabolite_Acyltrans"/>
</dbReference>